<dbReference type="Proteomes" id="UP000646827">
    <property type="component" value="Unassembled WGS sequence"/>
</dbReference>
<accession>A0A8H7RX28</accession>
<gene>
    <name evidence="2" type="ORF">INT45_009746</name>
</gene>
<feature type="non-terminal residue" evidence="2">
    <location>
        <position position="1"/>
    </location>
</feature>
<reference evidence="2 3" key="1">
    <citation type="submission" date="2020-12" db="EMBL/GenBank/DDBJ databases">
        <title>Metabolic potential, ecology and presence of endohyphal bacteria is reflected in genomic diversity of Mucoromycotina.</title>
        <authorList>
            <person name="Muszewska A."/>
            <person name="Okrasinska A."/>
            <person name="Steczkiewicz K."/>
            <person name="Drgas O."/>
            <person name="Orlowska M."/>
            <person name="Perlinska-Lenart U."/>
            <person name="Aleksandrzak-Piekarczyk T."/>
            <person name="Szatraj K."/>
            <person name="Zielenkiewicz U."/>
            <person name="Pilsyk S."/>
            <person name="Malc E."/>
            <person name="Mieczkowski P."/>
            <person name="Kruszewska J.S."/>
            <person name="Biernat P."/>
            <person name="Pawlowska J."/>
        </authorList>
    </citation>
    <scope>NUCLEOTIDE SEQUENCE [LARGE SCALE GENOMIC DNA]</scope>
    <source>
        <strain evidence="2 3">CBS 142.35</strain>
    </source>
</reference>
<dbReference type="EMBL" id="JAEPRB010000219">
    <property type="protein sequence ID" value="KAG2218614.1"/>
    <property type="molecule type" value="Genomic_DNA"/>
</dbReference>
<comment type="caution">
    <text evidence="2">The sequence shown here is derived from an EMBL/GenBank/DDBJ whole genome shotgun (WGS) entry which is preliminary data.</text>
</comment>
<organism evidence="2 3">
    <name type="scientific">Circinella minor</name>
    <dbReference type="NCBI Taxonomy" id="1195481"/>
    <lineage>
        <taxon>Eukaryota</taxon>
        <taxon>Fungi</taxon>
        <taxon>Fungi incertae sedis</taxon>
        <taxon>Mucoromycota</taxon>
        <taxon>Mucoromycotina</taxon>
        <taxon>Mucoromycetes</taxon>
        <taxon>Mucorales</taxon>
        <taxon>Lichtheimiaceae</taxon>
        <taxon>Circinella</taxon>
    </lineage>
</organism>
<feature type="region of interest" description="Disordered" evidence="1">
    <location>
        <begin position="317"/>
        <end position="336"/>
    </location>
</feature>
<sequence>NLHTWHLHMKNRVSTNMYNVNFHYLRHIHDICLKLGPLRSYSTHSAERAIGFFKKHIKQRVLPGSNAANIIKRHLITRAYHRMYVEEEAVEEVEEDEEEDRNDQYTIPNGNQELELWDWHHAMLDMYSNSNKYNLFCYLKKYWHNQFSDSRVLTSTLDTWIRVGKRLFKTDTVFRCKEYPGMARKLDTLVKLRLPIRGRSNSMAFYFGELMLFFTHSYQGDERQLCLVKLYGNLQMTEYGLGVRTKYGMPYGHRTSTNTSESDKFIVTGCENILGYAGLMKSSLHPGRYYVIYPDMIPGDITLGNIRNAERQLHKRARENMEDEEQQHSQQQQQRVSVTPYRSPLFGVSSHAKPFSVPDDIDDFFGDLSPPSLRLPEGYCLGRVPDVPVMVEGTNIATRFHFFKQLAMEAASTNCLQIETQLSAIASLSHILILKPDQYDDYIPLFPLNTIQKLYSDSLTDHLEFDIEFPTDIRNEVDQIVTDAVHQSSGRRITRIEAMTRLLKVASRCDYEVSRVILGISSLIQRLPSQPIGDISCISKTDLWNGYFDLLLNPILGDPEKQLFLRWTNKITQQGRNKASRSRPDAVVSILTQTDFVDGIGYGEAKLAEPTRNCDSLGRDLLRLGIFCKTSIDDDITYSPIGFQIHGKFIYTYIFS</sequence>
<evidence type="ECO:0000313" key="2">
    <source>
        <dbReference type="EMBL" id="KAG2218614.1"/>
    </source>
</evidence>
<evidence type="ECO:0000313" key="3">
    <source>
        <dbReference type="Proteomes" id="UP000646827"/>
    </source>
</evidence>
<protein>
    <submittedName>
        <fullName evidence="2">Uncharacterized protein</fullName>
    </submittedName>
</protein>
<dbReference type="AlphaFoldDB" id="A0A8H7RX28"/>
<evidence type="ECO:0000256" key="1">
    <source>
        <dbReference type="SAM" id="MobiDB-lite"/>
    </source>
</evidence>
<name>A0A8H7RX28_9FUNG</name>
<keyword evidence="3" id="KW-1185">Reference proteome</keyword>
<proteinExistence type="predicted"/>